<reference evidence="3" key="1">
    <citation type="submission" date="2017-09" db="EMBL/GenBank/DDBJ databases">
        <title>Depth-based differentiation of microbial function through sediment-hosted aquifers and enrichment of novel symbionts in the deep terrestrial subsurface.</title>
        <authorList>
            <person name="Probst A.J."/>
            <person name="Ladd B."/>
            <person name="Jarett J.K."/>
            <person name="Geller-Mcgrath D.E."/>
            <person name="Sieber C.M.K."/>
            <person name="Emerson J.B."/>
            <person name="Anantharaman K."/>
            <person name="Thomas B.C."/>
            <person name="Malmstrom R."/>
            <person name="Stieglmeier M."/>
            <person name="Klingl A."/>
            <person name="Woyke T."/>
            <person name="Ryan C.M."/>
            <person name="Banfield J.F."/>
        </authorList>
    </citation>
    <scope>NUCLEOTIDE SEQUENCE [LARGE SCALE GENOMIC DNA]</scope>
</reference>
<dbReference type="AlphaFoldDB" id="A0A2M7Q8W7"/>
<gene>
    <name evidence="2" type="ORF">COY96_01405</name>
</gene>
<keyword evidence="1" id="KW-1133">Transmembrane helix</keyword>
<keyword evidence="1" id="KW-0472">Membrane</keyword>
<sequence length="59" mass="7012">MGALFIIFNFIFYYISLLISAFGGLLLFLGDKFFYKCRPLKSFAFQPTKLWKHRINLIQ</sequence>
<proteinExistence type="predicted"/>
<comment type="caution">
    <text evidence="2">The sequence shown here is derived from an EMBL/GenBank/DDBJ whole genome shotgun (WGS) entry which is preliminary data.</text>
</comment>
<feature type="transmembrane region" description="Helical" evidence="1">
    <location>
        <begin position="6"/>
        <end position="29"/>
    </location>
</feature>
<evidence type="ECO:0000313" key="2">
    <source>
        <dbReference type="EMBL" id="PIY59515.1"/>
    </source>
</evidence>
<dbReference type="EMBL" id="PFKZ01000055">
    <property type="protein sequence ID" value="PIY59515.1"/>
    <property type="molecule type" value="Genomic_DNA"/>
</dbReference>
<dbReference type="Proteomes" id="UP000230363">
    <property type="component" value="Unassembled WGS sequence"/>
</dbReference>
<protein>
    <submittedName>
        <fullName evidence="2">Uncharacterized protein</fullName>
    </submittedName>
</protein>
<name>A0A2M7Q8W7_9BACT</name>
<evidence type="ECO:0000313" key="3">
    <source>
        <dbReference type="Proteomes" id="UP000230363"/>
    </source>
</evidence>
<keyword evidence="1" id="KW-0812">Transmembrane</keyword>
<organism evidence="2 3">
    <name type="scientific">Candidatus Wolfebacteria bacterium CG_4_10_14_0_8_um_filter_37_11</name>
    <dbReference type="NCBI Taxonomy" id="1975062"/>
    <lineage>
        <taxon>Bacteria</taxon>
        <taxon>Candidatus Wolfeibacteriota</taxon>
    </lineage>
</organism>
<evidence type="ECO:0000256" key="1">
    <source>
        <dbReference type="SAM" id="Phobius"/>
    </source>
</evidence>
<accession>A0A2M7Q8W7</accession>